<dbReference type="InterPro" id="IPR042099">
    <property type="entry name" value="ANL_N_sf"/>
</dbReference>
<dbReference type="OrthoDB" id="1700726at2759"/>
<dbReference type="Proteomes" id="UP000250235">
    <property type="component" value="Unassembled WGS sequence"/>
</dbReference>
<feature type="domain" description="AMP-dependent synthetase/ligase" evidence="8">
    <location>
        <begin position="94"/>
        <end position="517"/>
    </location>
</feature>
<evidence type="ECO:0000256" key="6">
    <source>
        <dbReference type="ARBA" id="ARBA00023051"/>
    </source>
</evidence>
<dbReference type="AlphaFoldDB" id="A0A2Z7A6W5"/>
<protein>
    <submittedName>
        <fullName evidence="9">Long chain acyl-CoA synthetase 9, chloroplastic</fullName>
    </submittedName>
</protein>
<proteinExistence type="inferred from homology"/>
<dbReference type="GO" id="GO:0005783">
    <property type="term" value="C:endoplasmic reticulum"/>
    <property type="evidence" value="ECO:0007669"/>
    <property type="project" value="TreeGrafter"/>
</dbReference>
<dbReference type="SUPFAM" id="SSF56801">
    <property type="entry name" value="Acetyl-CoA synthetase-like"/>
    <property type="match status" value="1"/>
</dbReference>
<sequence>MGPYYVGVIIPLVIALIIQNTKKEKKRGLTVDVGGETGYAIRNSRFVSPVETAWEGVTTLAELFEQSCKKHTYNKLLGTRKLITKEVEISADGRSFEKVHLGDYEWLSYGQVFESVCNFASGLVQLGHQRGERAAIFADTCEEWFIALQGCFRRNVSVVTIYASLGEEALCHSFNETEVTSVICGYKELKKIANVSGQLDTVKRIICMDDEFQLDTSLGSGNGSWTITSFSNVEKLGRENPVEADLPLSADIAVIMYTSGSTGLPKGVMMTHGNVLATASAVMTIVPGLGNQDVYLAYLPLAHILELAAENLIAAIGSSIGYGSPLTLTDTSNKIKKGTKGDATILRPTLMAAVPAILDRVRDGVRKKIDATGGLSKKLFDLAYARRLSSANGSWFGAWGLEKLLWDLLIFRKVRAILGGQIRFILSGGAPLSGDTQRFINICLGAPIGQGYGLTETCAGGTFSEYDDTSVGRVGAPLPCSVIKLVDWPEGGYLITDSPKPRGEIVVGGPNVTLGYFKNEEKTKEVYKVDERGTRWFYTGDIGQFHGDGCLEIIDRKKDIVKLQHGEYVSLGKVEAALSISPYIDNIMVHANSFHSFCVALVVASQASLEAWASNQGVVFSNFSDLCEKEETLKEVSSSIQKAAKAARLEKFEIPARIKLLSEAWTPESGLVTAALKLKRETRIRHLHQNKIIHTFYDIFPLKALQHRFEVKQKKSDLQNLNVSTSSACSQEDSFISIKFEDNGVASWDKENMVPLDLDHSEFDKSNDANKIKSVVDHRVTMLRWPRRIGHILHLIRSKRSNKTNMRHGTKLEGVNFRYGWMRNLTKNKGLLG</sequence>
<dbReference type="Pfam" id="PF00501">
    <property type="entry name" value="AMP-binding"/>
    <property type="match status" value="1"/>
</dbReference>
<comment type="pathway">
    <text evidence="1">Phytoalexin biosynthesis; 3,4',5-trihydroxystilbene biosynthesis; 3,4',5-trihydroxystilbene from trans-4-coumarate: step 1/2.</text>
</comment>
<dbReference type="PROSITE" id="PS00455">
    <property type="entry name" value="AMP_BINDING"/>
    <property type="match status" value="1"/>
</dbReference>
<dbReference type="EMBL" id="KV019044">
    <property type="protein sequence ID" value="KZV16563.1"/>
    <property type="molecule type" value="Genomic_DNA"/>
</dbReference>
<evidence type="ECO:0000256" key="2">
    <source>
        <dbReference type="ARBA" id="ARBA00006432"/>
    </source>
</evidence>
<name>A0A2Z7A6W5_9LAMI</name>
<dbReference type="GO" id="GO:0016020">
    <property type="term" value="C:membrane"/>
    <property type="evidence" value="ECO:0007669"/>
    <property type="project" value="TreeGrafter"/>
</dbReference>
<comment type="catalytic activity">
    <reaction evidence="7">
        <text>a long-chain fatty acid + ATP + CoA = a long-chain fatty acyl-CoA + AMP + diphosphate</text>
        <dbReference type="Rhea" id="RHEA:15421"/>
        <dbReference type="ChEBI" id="CHEBI:30616"/>
        <dbReference type="ChEBI" id="CHEBI:33019"/>
        <dbReference type="ChEBI" id="CHEBI:57287"/>
        <dbReference type="ChEBI" id="CHEBI:57560"/>
        <dbReference type="ChEBI" id="CHEBI:83139"/>
        <dbReference type="ChEBI" id="CHEBI:456215"/>
        <dbReference type="EC" id="6.2.1.3"/>
    </reaction>
</comment>
<dbReference type="GO" id="GO:0005524">
    <property type="term" value="F:ATP binding"/>
    <property type="evidence" value="ECO:0007669"/>
    <property type="project" value="UniProtKB-KW"/>
</dbReference>
<dbReference type="GO" id="GO:0009698">
    <property type="term" value="P:phenylpropanoid metabolic process"/>
    <property type="evidence" value="ECO:0007669"/>
    <property type="project" value="UniProtKB-KW"/>
</dbReference>
<keyword evidence="4" id="KW-0547">Nucleotide-binding</keyword>
<dbReference type="UniPathway" id="UPA00372">
    <property type="reaction ID" value="UER00547"/>
</dbReference>
<dbReference type="InterPro" id="IPR020845">
    <property type="entry name" value="AMP-binding_CS"/>
</dbReference>
<evidence type="ECO:0000313" key="9">
    <source>
        <dbReference type="EMBL" id="KZV16563.1"/>
    </source>
</evidence>
<evidence type="ECO:0000259" key="8">
    <source>
        <dbReference type="Pfam" id="PF00501"/>
    </source>
</evidence>
<keyword evidence="10" id="KW-1185">Reference proteome</keyword>
<organism evidence="9 10">
    <name type="scientific">Dorcoceras hygrometricum</name>
    <dbReference type="NCBI Taxonomy" id="472368"/>
    <lineage>
        <taxon>Eukaryota</taxon>
        <taxon>Viridiplantae</taxon>
        <taxon>Streptophyta</taxon>
        <taxon>Embryophyta</taxon>
        <taxon>Tracheophyta</taxon>
        <taxon>Spermatophyta</taxon>
        <taxon>Magnoliopsida</taxon>
        <taxon>eudicotyledons</taxon>
        <taxon>Gunneridae</taxon>
        <taxon>Pentapetalae</taxon>
        <taxon>asterids</taxon>
        <taxon>lamiids</taxon>
        <taxon>Lamiales</taxon>
        <taxon>Gesneriaceae</taxon>
        <taxon>Didymocarpoideae</taxon>
        <taxon>Trichosporeae</taxon>
        <taxon>Loxocarpinae</taxon>
        <taxon>Dorcoceras</taxon>
    </lineage>
</organism>
<dbReference type="PANTHER" id="PTHR43272">
    <property type="entry name" value="LONG-CHAIN-FATTY-ACID--COA LIGASE"/>
    <property type="match status" value="1"/>
</dbReference>
<evidence type="ECO:0000256" key="1">
    <source>
        <dbReference type="ARBA" id="ARBA00004930"/>
    </source>
</evidence>
<evidence type="ECO:0000256" key="3">
    <source>
        <dbReference type="ARBA" id="ARBA00022598"/>
    </source>
</evidence>
<dbReference type="GO" id="GO:0004467">
    <property type="term" value="F:long-chain fatty acid-CoA ligase activity"/>
    <property type="evidence" value="ECO:0007669"/>
    <property type="project" value="UniProtKB-EC"/>
</dbReference>
<evidence type="ECO:0000256" key="5">
    <source>
        <dbReference type="ARBA" id="ARBA00022840"/>
    </source>
</evidence>
<keyword evidence="3" id="KW-0436">Ligase</keyword>
<dbReference type="InterPro" id="IPR000873">
    <property type="entry name" value="AMP-dep_synth/lig_dom"/>
</dbReference>
<evidence type="ECO:0000256" key="4">
    <source>
        <dbReference type="ARBA" id="ARBA00022741"/>
    </source>
</evidence>
<evidence type="ECO:0000256" key="7">
    <source>
        <dbReference type="ARBA" id="ARBA00036813"/>
    </source>
</evidence>
<dbReference type="PANTHER" id="PTHR43272:SF83">
    <property type="entry name" value="ACYL-COA SYNTHETASE LONG-CHAIN, ISOFORM J"/>
    <property type="match status" value="1"/>
</dbReference>
<dbReference type="Gene3D" id="3.40.50.12780">
    <property type="entry name" value="N-terminal domain of ligase-like"/>
    <property type="match status" value="1"/>
</dbReference>
<gene>
    <name evidence="9" type="ORF">F511_11395</name>
</gene>
<accession>A0A2Z7A6W5</accession>
<keyword evidence="6" id="KW-0587">Phenylpropanoid metabolism</keyword>
<keyword evidence="5" id="KW-0067">ATP-binding</keyword>
<evidence type="ECO:0000313" key="10">
    <source>
        <dbReference type="Proteomes" id="UP000250235"/>
    </source>
</evidence>
<comment type="similarity">
    <text evidence="2">Belongs to the ATP-dependent AMP-binding enzyme family.</text>
</comment>
<reference evidence="9 10" key="1">
    <citation type="journal article" date="2015" name="Proc. Natl. Acad. Sci. U.S.A.">
        <title>The resurrection genome of Boea hygrometrica: A blueprint for survival of dehydration.</title>
        <authorList>
            <person name="Xiao L."/>
            <person name="Yang G."/>
            <person name="Zhang L."/>
            <person name="Yang X."/>
            <person name="Zhao S."/>
            <person name="Ji Z."/>
            <person name="Zhou Q."/>
            <person name="Hu M."/>
            <person name="Wang Y."/>
            <person name="Chen M."/>
            <person name="Xu Y."/>
            <person name="Jin H."/>
            <person name="Xiao X."/>
            <person name="Hu G."/>
            <person name="Bao F."/>
            <person name="Hu Y."/>
            <person name="Wan P."/>
            <person name="Li L."/>
            <person name="Deng X."/>
            <person name="Kuang T."/>
            <person name="Xiang C."/>
            <person name="Zhu J.K."/>
            <person name="Oliver M.J."/>
            <person name="He Y."/>
        </authorList>
    </citation>
    <scope>NUCLEOTIDE SEQUENCE [LARGE SCALE GENOMIC DNA]</scope>
    <source>
        <strain evidence="10">cv. XS01</strain>
    </source>
</reference>